<reference evidence="3" key="1">
    <citation type="submission" date="2020-11" db="EMBL/GenBank/DDBJ databases">
        <title>Isolation and identification of active actinomycetes.</title>
        <authorList>
            <person name="Sun X."/>
        </authorList>
    </citation>
    <scope>NUCLEOTIDE SEQUENCE</scope>
    <source>
        <strain evidence="3">NEAU-A11</strain>
    </source>
</reference>
<dbReference type="PROSITE" id="PS51340">
    <property type="entry name" value="MOSC"/>
    <property type="match status" value="1"/>
</dbReference>
<dbReference type="SUPFAM" id="SSF50800">
    <property type="entry name" value="PK beta-barrel domain-like"/>
    <property type="match status" value="2"/>
</dbReference>
<evidence type="ECO:0000256" key="1">
    <source>
        <dbReference type="SAM" id="MobiDB-lite"/>
    </source>
</evidence>
<proteinExistence type="predicted"/>
<evidence type="ECO:0000313" key="4">
    <source>
        <dbReference type="Proteomes" id="UP000598146"/>
    </source>
</evidence>
<dbReference type="InterPro" id="IPR005302">
    <property type="entry name" value="MoCF_Sase_C"/>
</dbReference>
<comment type="caution">
    <text evidence="3">The sequence shown here is derived from an EMBL/GenBank/DDBJ whole genome shotgun (WGS) entry which is preliminary data.</text>
</comment>
<accession>A0A931CCS2</accession>
<keyword evidence="3" id="KW-0251">Elongation factor</keyword>
<dbReference type="Proteomes" id="UP000598146">
    <property type="component" value="Unassembled WGS sequence"/>
</dbReference>
<dbReference type="PANTHER" id="PTHR36930">
    <property type="entry name" value="METAL-SULFUR CLUSTER BIOSYNTHESIS PROTEINS YUAD-RELATED"/>
    <property type="match status" value="1"/>
</dbReference>
<evidence type="ECO:0000313" key="3">
    <source>
        <dbReference type="EMBL" id="MBG0565592.1"/>
    </source>
</evidence>
<organism evidence="3 4">
    <name type="scientific">Actinoplanes aureus</name>
    <dbReference type="NCBI Taxonomy" id="2792083"/>
    <lineage>
        <taxon>Bacteria</taxon>
        <taxon>Bacillati</taxon>
        <taxon>Actinomycetota</taxon>
        <taxon>Actinomycetes</taxon>
        <taxon>Micromonosporales</taxon>
        <taxon>Micromonosporaceae</taxon>
        <taxon>Actinoplanes</taxon>
    </lineage>
</organism>
<dbReference type="GO" id="GO:0003746">
    <property type="term" value="F:translation elongation factor activity"/>
    <property type="evidence" value="ECO:0007669"/>
    <property type="project" value="UniProtKB-KW"/>
</dbReference>
<dbReference type="GO" id="GO:0003824">
    <property type="term" value="F:catalytic activity"/>
    <property type="evidence" value="ECO:0007669"/>
    <property type="project" value="InterPro"/>
</dbReference>
<dbReference type="InterPro" id="IPR052716">
    <property type="entry name" value="MOSC_domain"/>
</dbReference>
<evidence type="ECO:0000259" key="2">
    <source>
        <dbReference type="PROSITE" id="PS51340"/>
    </source>
</evidence>
<dbReference type="InterPro" id="IPR011037">
    <property type="entry name" value="Pyrv_Knase-like_insert_dom_sf"/>
</dbReference>
<name>A0A931CCS2_9ACTN</name>
<dbReference type="PANTHER" id="PTHR36930:SF1">
    <property type="entry name" value="MOSC DOMAIN-CONTAINING PROTEIN"/>
    <property type="match status" value="1"/>
</dbReference>
<keyword evidence="4" id="KW-1185">Reference proteome</keyword>
<dbReference type="GO" id="GO:0030151">
    <property type="term" value="F:molybdenum ion binding"/>
    <property type="evidence" value="ECO:0007669"/>
    <property type="project" value="InterPro"/>
</dbReference>
<keyword evidence="3" id="KW-0648">Protein biosynthesis</keyword>
<dbReference type="RefSeq" id="WP_196417377.1">
    <property type="nucleotide sequence ID" value="NZ_JADQTO010000016.1"/>
</dbReference>
<dbReference type="GO" id="GO:0030170">
    <property type="term" value="F:pyridoxal phosphate binding"/>
    <property type="evidence" value="ECO:0007669"/>
    <property type="project" value="InterPro"/>
</dbReference>
<sequence length="305" mass="30536">MNAEGTVTAVSRNDAYTFTKPNRDEIVLVAGIGVEGDTHAGVRVRHRSRVAEDPRQPNLRQVHLIHAELFDEVAGKGYDVPPGGLGENVTTSGIDLLALPRGTILRFGRPGGSGVSPAAAAGQPGGGSVSQRADGQPAQRPGSESAALHGTGPGGESAALHGTGPGGESAALHGTGPGGESAALHGTGGENAAHPVAGVLAAARAADLDEATARAAEAVEAAVQRDTASGDGRPAIVVAGLRNPCAQINGFRSGLLKEVLGRDEDGNLVRKAGVMAVVLRGGPIRPGDPVTVEVPPGPHGPLERV</sequence>
<dbReference type="EMBL" id="JADQTO010000016">
    <property type="protein sequence ID" value="MBG0565592.1"/>
    <property type="molecule type" value="Genomic_DNA"/>
</dbReference>
<gene>
    <name evidence="3" type="ORF">I4J89_29485</name>
</gene>
<dbReference type="Gene3D" id="2.40.33.20">
    <property type="entry name" value="PK beta-barrel domain-like"/>
    <property type="match status" value="1"/>
</dbReference>
<protein>
    <submittedName>
        <fullName evidence="3">Transcription elongation factor</fullName>
    </submittedName>
</protein>
<feature type="region of interest" description="Disordered" evidence="1">
    <location>
        <begin position="108"/>
        <end position="190"/>
    </location>
</feature>
<dbReference type="AlphaFoldDB" id="A0A931CCS2"/>
<feature type="domain" description="MOSC" evidence="2">
    <location>
        <begin position="20"/>
        <end position="293"/>
    </location>
</feature>